<keyword evidence="3" id="KW-0862">Zinc</keyword>
<name>A0A8H2JGC5_MYCMU</name>
<feature type="binding site" evidence="3">
    <location>
        <position position="134"/>
    </location>
    <ligand>
        <name>Zn(2+)</name>
        <dbReference type="ChEBI" id="CHEBI:29105"/>
        <label>2</label>
    </ligand>
</feature>
<feature type="binding site" evidence="3">
    <location>
        <position position="99"/>
    </location>
    <ligand>
        <name>Zn(2+)</name>
        <dbReference type="ChEBI" id="CHEBI:29105"/>
        <label>2</label>
    </ligand>
</feature>
<dbReference type="PIRSF" id="PIRSF001235">
    <property type="entry name" value="Amidase_carbamoylase"/>
    <property type="match status" value="1"/>
</dbReference>
<evidence type="ECO:0000256" key="1">
    <source>
        <dbReference type="ARBA" id="ARBA00006153"/>
    </source>
</evidence>
<feature type="binding site" evidence="3">
    <location>
        <position position="99"/>
    </location>
    <ligand>
        <name>Zn(2+)</name>
        <dbReference type="ChEBI" id="CHEBI:29105"/>
        <label>1</label>
    </ligand>
</feature>
<dbReference type="PANTHER" id="PTHR32494">
    <property type="entry name" value="ALLANTOATE DEIMINASE-RELATED"/>
    <property type="match status" value="1"/>
</dbReference>
<reference evidence="5 7" key="3">
    <citation type="journal article" date="2019" name="Sci. Rep.">
        <title>Insight into the biology of Mycobacterium mucogenicum and Mycobacterium neoaurum clade members.</title>
        <authorList>
            <person name="Behra P.R.K."/>
            <person name="Pettersson B.M.F."/>
            <person name="Ramesh M."/>
            <person name="Dasgupta S."/>
            <person name="Kirsebom L.A."/>
        </authorList>
    </citation>
    <scope>NUCLEOTIDE SEQUENCE [LARGE SCALE GENOMIC DNA]</scope>
    <source>
        <strain evidence="5 7">DSM 44124</strain>
    </source>
</reference>
<dbReference type="NCBIfam" id="NF006770">
    <property type="entry name" value="PRK09290.1-4"/>
    <property type="match status" value="1"/>
</dbReference>
<dbReference type="InterPro" id="IPR002933">
    <property type="entry name" value="Peptidase_M20"/>
</dbReference>
<dbReference type="AlphaFoldDB" id="A0A8H2JGC5"/>
<proteinExistence type="inferred from homology"/>
<feature type="binding site" evidence="4">
    <location>
        <position position="224"/>
    </location>
    <ligand>
        <name>allantoate</name>
        <dbReference type="ChEBI" id="CHEBI:17536"/>
    </ligand>
</feature>
<feature type="binding site" evidence="4">
    <location>
        <position position="295"/>
    </location>
    <ligand>
        <name>allantoate</name>
        <dbReference type="ChEBI" id="CHEBI:17536"/>
    </ligand>
</feature>
<dbReference type="PANTHER" id="PTHR32494:SF5">
    <property type="entry name" value="ALLANTOATE AMIDOHYDROLASE"/>
    <property type="match status" value="1"/>
</dbReference>
<keyword evidence="3" id="KW-0479">Metal-binding</keyword>
<feature type="binding site" evidence="3">
    <location>
        <position position="199"/>
    </location>
    <ligand>
        <name>Zn(2+)</name>
        <dbReference type="ChEBI" id="CHEBI:29105"/>
        <label>1</label>
    </ligand>
</feature>
<dbReference type="GO" id="GO:0046872">
    <property type="term" value="F:metal ion binding"/>
    <property type="evidence" value="ECO:0007669"/>
    <property type="project" value="UniProtKB-KW"/>
</dbReference>
<dbReference type="GO" id="GO:0016813">
    <property type="term" value="F:hydrolase activity, acting on carbon-nitrogen (but not peptide) bonds, in linear amidines"/>
    <property type="evidence" value="ECO:0007669"/>
    <property type="project" value="InterPro"/>
</dbReference>
<keyword evidence="7" id="KW-1185">Reference proteome</keyword>
<evidence type="ECO:0000256" key="3">
    <source>
        <dbReference type="PIRSR" id="PIRSR001235-1"/>
    </source>
</evidence>
<reference evidence="6" key="1">
    <citation type="submission" date="2018-01" db="EMBL/GenBank/DDBJ databases">
        <title>Comparative genomics of Mycobacterium mucogenicum and Mycobacterium neoaurum clade members emphasizing tRNA and non-coding RNA.</title>
        <authorList>
            <person name="Behra P.R.K."/>
            <person name="Pettersson B.M.F."/>
            <person name="Das S."/>
            <person name="Dasgupta S."/>
            <person name="Kirsebom L.A."/>
        </authorList>
    </citation>
    <scope>NUCLEOTIDE SEQUENCE</scope>
    <source>
        <strain evidence="6">DSM 44124</strain>
    </source>
</reference>
<reference evidence="5 7" key="2">
    <citation type="journal article" date="2019" name="BMC Evol. Biol.">
        <title>Comparative genomics of Mycobacterium mucogenicum and Mycobacterium neoaurum clade members emphasizing tRNA and non-coding RNA.</title>
        <authorList>
            <person name="Behra P.R.K."/>
            <person name="Pettersson B.M.F."/>
            <person name="Das S."/>
            <person name="Dasgupta S."/>
            <person name="Kirsebom L.A."/>
        </authorList>
    </citation>
    <scope>NUCLEOTIDE SEQUENCE [LARGE SCALE GENOMIC DNA]</scope>
    <source>
        <strain evidence="5 7">DSM 44124</strain>
    </source>
</reference>
<dbReference type="EMBL" id="POTL01000001">
    <property type="protein sequence ID" value="TLH55281.1"/>
    <property type="molecule type" value="Genomic_DNA"/>
</dbReference>
<dbReference type="SUPFAM" id="SSF55031">
    <property type="entry name" value="Bacterial exopeptidase dimerisation domain"/>
    <property type="match status" value="1"/>
</dbReference>
<feature type="binding site" evidence="4">
    <location>
        <position position="282"/>
    </location>
    <ligand>
        <name>allantoate</name>
        <dbReference type="ChEBI" id="CHEBI:17536"/>
    </ligand>
</feature>
<feature type="binding site" evidence="3">
    <location>
        <position position="388"/>
    </location>
    <ligand>
        <name>Zn(2+)</name>
        <dbReference type="ChEBI" id="CHEBI:29105"/>
        <label>2</label>
    </ligand>
</feature>
<dbReference type="EMBL" id="CP062008">
    <property type="protein sequence ID" value="QPG68750.1"/>
    <property type="molecule type" value="Genomic_DNA"/>
</dbReference>
<feature type="binding site" evidence="3">
    <location>
        <position position="88"/>
    </location>
    <ligand>
        <name>Zn(2+)</name>
        <dbReference type="ChEBI" id="CHEBI:29105"/>
        <label>1</label>
    </ligand>
</feature>
<dbReference type="InterPro" id="IPR036264">
    <property type="entry name" value="Bact_exopeptidase_dim_dom"/>
</dbReference>
<dbReference type="Gene3D" id="3.40.630.10">
    <property type="entry name" value="Zn peptidases"/>
    <property type="match status" value="1"/>
</dbReference>
<dbReference type="InterPro" id="IPR010158">
    <property type="entry name" value="Amidase_Cbmase"/>
</dbReference>
<dbReference type="NCBIfam" id="TIGR01879">
    <property type="entry name" value="hydantase"/>
    <property type="match status" value="1"/>
</dbReference>
<evidence type="ECO:0000256" key="4">
    <source>
        <dbReference type="PIRSR" id="PIRSR001235-2"/>
    </source>
</evidence>
<accession>A0A8H2JGC5</accession>
<dbReference type="Pfam" id="PF01546">
    <property type="entry name" value="Peptidase_M20"/>
    <property type="match status" value="1"/>
</dbReference>
<dbReference type="Gene3D" id="3.30.70.360">
    <property type="match status" value="1"/>
</dbReference>
<dbReference type="Proteomes" id="UP000309231">
    <property type="component" value="Chromosome"/>
</dbReference>
<evidence type="ECO:0000313" key="5">
    <source>
        <dbReference type="EMBL" id="QPG68750.1"/>
    </source>
</evidence>
<organism evidence="6">
    <name type="scientific">Mycolicibacterium mucogenicum DSM 44124</name>
    <dbReference type="NCBI Taxonomy" id="1226753"/>
    <lineage>
        <taxon>Bacteria</taxon>
        <taxon>Bacillati</taxon>
        <taxon>Actinomycetota</taxon>
        <taxon>Actinomycetes</taxon>
        <taxon>Mycobacteriales</taxon>
        <taxon>Mycobacteriaceae</taxon>
        <taxon>Mycolicibacterium</taxon>
    </lineage>
</organism>
<evidence type="ECO:0000256" key="2">
    <source>
        <dbReference type="ARBA" id="ARBA00022801"/>
    </source>
</evidence>
<protein>
    <submittedName>
        <fullName evidence="6">Allantoate amidohydrolase</fullName>
    </submittedName>
</protein>
<evidence type="ECO:0000313" key="6">
    <source>
        <dbReference type="EMBL" id="TLH55281.1"/>
    </source>
</evidence>
<comment type="cofactor">
    <cofactor evidence="3">
        <name>Zn(2+)</name>
        <dbReference type="ChEBI" id="CHEBI:29105"/>
    </cofactor>
    <text evidence="3">Binds 2 Zn(2+) ions per subunit.</text>
</comment>
<dbReference type="KEGG" id="mmuc:C1S78_025545"/>
<sequence>MGERVTSSGTSFDKLWPTILDVGRNPANGGYRRFAWTDADLTLREWFIGEAERRGMDVEVDRNGNLWAWWLPPGWSGDPRDAFVTGSHLDSVPDGGAFDGPLGIVSAFAAIDIVRERGVVPAIPVGVAAFSDEEGARFGVACVGSQLSTGALSADRARGLRDIDGITLAEALVRAGRDPGHLGPDPHLAARVGVFVELHVEQGRALDLVDAPIAVASSIWPHGRWEFTFDGEANHAGATRLVDRRDPMLAFASSVHTARAQAEAHKAVATFGKVIVAPNGANAIPSQIRAWLDARAADEVTLGALVDAISAEARRHAEHESVTLDVIAESITPIVEFPEGPRSRLTKALRHLGDIPVLPTAAGHDAGILAAQVPTAMLFVRNPTGVSHSPVEHAEPADCNRGAVALADVMAEWVSR</sequence>
<keyword evidence="2 6" id="KW-0378">Hydrolase</keyword>
<gene>
    <name evidence="5" type="ORF">C1S78_025545</name>
    <name evidence="6" type="ORF">C1S78_25510</name>
</gene>
<dbReference type="SUPFAM" id="SSF53187">
    <property type="entry name" value="Zn-dependent exopeptidases"/>
    <property type="match status" value="1"/>
</dbReference>
<comment type="similarity">
    <text evidence="1">Belongs to the peptidase M20 family.</text>
</comment>
<evidence type="ECO:0000313" key="7">
    <source>
        <dbReference type="Proteomes" id="UP000309231"/>
    </source>
</evidence>